<dbReference type="GO" id="GO:0070628">
    <property type="term" value="F:proteasome binding"/>
    <property type="evidence" value="ECO:0007669"/>
    <property type="project" value="TreeGrafter"/>
</dbReference>
<dbReference type="InterPro" id="IPR025305">
    <property type="entry name" value="UCH_repeat_domain"/>
</dbReference>
<evidence type="ECO:0000256" key="2">
    <source>
        <dbReference type="ARBA" id="ARBA00012759"/>
    </source>
</evidence>
<keyword evidence="11" id="KW-1185">Reference proteome</keyword>
<dbReference type="Pfam" id="PF00443">
    <property type="entry name" value="UCH"/>
    <property type="match status" value="1"/>
</dbReference>
<dbReference type="RefSeq" id="XP_040786323.1">
    <property type="nucleotide sequence ID" value="XM_040935109.1"/>
</dbReference>
<evidence type="ECO:0000259" key="9">
    <source>
        <dbReference type="PROSITE" id="PS50235"/>
    </source>
</evidence>
<dbReference type="GO" id="GO:0004843">
    <property type="term" value="F:cysteine-type deubiquitinase activity"/>
    <property type="evidence" value="ECO:0007669"/>
    <property type="project" value="UniProtKB-EC"/>
</dbReference>
<feature type="region of interest" description="Disordered" evidence="8">
    <location>
        <begin position="1169"/>
        <end position="1217"/>
    </location>
</feature>
<feature type="region of interest" description="Disordered" evidence="8">
    <location>
        <begin position="749"/>
        <end position="820"/>
    </location>
</feature>
<protein>
    <recommendedName>
        <fullName evidence="2">ubiquitinyl hydrolase 1</fullName>
        <ecNumber evidence="2">3.4.19.12</ecNumber>
    </recommendedName>
</protein>
<dbReference type="GO" id="GO:0043161">
    <property type="term" value="P:proteasome-mediated ubiquitin-dependent protein catabolic process"/>
    <property type="evidence" value="ECO:0007669"/>
    <property type="project" value="InterPro"/>
</dbReference>
<feature type="compositionally biased region" description="Basic and acidic residues" evidence="8">
    <location>
        <begin position="1169"/>
        <end position="1179"/>
    </location>
</feature>
<dbReference type="AlphaFoldDB" id="A0A9P4GEJ6"/>
<gene>
    <name evidence="10" type="ORF">K460DRAFT_378819</name>
</gene>
<comment type="catalytic activity">
    <reaction evidence="1">
        <text>Thiol-dependent hydrolysis of ester, thioester, amide, peptide and isopeptide bonds formed by the C-terminal Gly of ubiquitin (a 76-residue protein attached to proteins as an intracellular targeting signal).</text>
        <dbReference type="EC" id="3.4.19.12"/>
    </reaction>
</comment>
<keyword evidence="6" id="KW-0788">Thiol protease</keyword>
<name>A0A9P4GEJ6_9PLEO</name>
<dbReference type="GO" id="GO:0061136">
    <property type="term" value="P:regulation of proteasomal protein catabolic process"/>
    <property type="evidence" value="ECO:0007669"/>
    <property type="project" value="TreeGrafter"/>
</dbReference>
<feature type="domain" description="USP" evidence="9">
    <location>
        <begin position="627"/>
        <end position="1155"/>
    </location>
</feature>
<dbReference type="InterPro" id="IPR001394">
    <property type="entry name" value="Peptidase_C19_UCH"/>
</dbReference>
<dbReference type="InterPro" id="IPR038765">
    <property type="entry name" value="Papain-like_cys_pep_sf"/>
</dbReference>
<evidence type="ECO:0000256" key="8">
    <source>
        <dbReference type="SAM" id="MobiDB-lite"/>
    </source>
</evidence>
<dbReference type="GO" id="GO:0016579">
    <property type="term" value="P:protein deubiquitination"/>
    <property type="evidence" value="ECO:0007669"/>
    <property type="project" value="InterPro"/>
</dbReference>
<dbReference type="Gene3D" id="3.90.70.10">
    <property type="entry name" value="Cysteine proteinases"/>
    <property type="match status" value="2"/>
</dbReference>
<keyword evidence="4" id="KW-0833">Ubl conjugation pathway</keyword>
<dbReference type="PROSITE" id="PS50235">
    <property type="entry name" value="USP_3"/>
    <property type="match status" value="1"/>
</dbReference>
<dbReference type="EMBL" id="ML976617">
    <property type="protein sequence ID" value="KAF1843760.1"/>
    <property type="molecule type" value="Genomic_DNA"/>
</dbReference>
<proteinExistence type="predicted"/>
<evidence type="ECO:0000256" key="7">
    <source>
        <dbReference type="SAM" id="Coils"/>
    </source>
</evidence>
<evidence type="ECO:0000256" key="1">
    <source>
        <dbReference type="ARBA" id="ARBA00000707"/>
    </source>
</evidence>
<dbReference type="SUPFAM" id="SSF54001">
    <property type="entry name" value="Cysteine proteinases"/>
    <property type="match status" value="1"/>
</dbReference>
<sequence length="1217" mass="137283">MAPGKTAPRLLQDLLTYDPRYEEKAGSNSLTSAPPQHNPNGEKVRAVPFRNCRHALHTKNEQSQLPVAGEAPDHSTKYKVASYCSQCRWHIDVVLDFCDDGSKNRPCKQGDMEYFLHHFLFESEDNTSDNVGLSAQYRPRTYQFRCSAPSCPVLVRISFKPPRLSEQDIETLTDGAQLRRRWEAAKQIAGERVSPNMARRVDAPDFLYTYLQDSLNPVKGKTRIPLLNRKFLTTFGKDCDSILKRLGFTKELEREDDGTMAEAWYLPRLDESENSLESPLRNVIEDARYELNTVILAFDESERTGCRHQALYPTPSRGNIERILGCDDYDKVKGRIETRSTNHEEDHPHYAGLGAVGDFSDALVLFAFSRQAEQDMVNQFYYFECLKDIALGRKSDDLGTQVAVLASKGLTTKTALEFAYQYFNIDPSHAGVISDEHIIGCFKALLPDISSSQADEARKQLRVLGDARNSDKIRVEASDTIETEEQAFAWLELDSGTTDDFIQTMFSIKTQDNPTCLDTARKAVLVIANKRQSQRLRDFLDKGTMSEPEMDVGEAYALFQVDNRTLALDLDVLKTTVDVANPGDVEKLQKAFAIIQQDQAQNHNNRIVGASQPEARRNSYPLETWPVGLRNIGNTCYLNSVLQFLFTIKPLRELILKCDEYMEDPSPDALKDKKVGRTVVTADRVITAQKFVRELRTFFEQMVNAPTDTVQPALDLAALALCRTDRPEEPKDPLEVRVADNAGLGLIEGVAVSGPTPAPNGDTHAPSFPDSVMAEDKDDAKSVSSMQAMDLGDENDIPAPPTRPPPIPPRPEAQAKADQTKTKIGIVEESARQQDAAEVMGNIFDLISCAIKGEDVLREGEQLDTIKKLFFSDVTTVRDTAKGAEKLSELRHNYLVSPGWRDRPLYATLDDDFGQSEMEGGATRYEYIDKAAPILVINVRRIQWVNELVYDRAHISLDHALYLDRYLGRTNSLDEAQLLKLREAQWEKQQELREIDVERKRLQATEIEGMNLADSIEETSAFINSLSTEQSQQEQQGVDSLPTPPPELADTLHEKAERIKKDLEDMDFIMSKLESQIDTVFRDCNDHPYRLHAVFTHRGGVRGGHYWIYIYDFQNGLWRMYNDDHVTIADEKQIFEPETGVAIPKASTGVVYIRADLVDEFTQAVCRNPKVEETDRSEDPETQSQDVVMQDLDDEKPPPLEPINPNELPVLVGVEKQ</sequence>
<dbReference type="EC" id="3.4.19.12" evidence="2"/>
<reference evidence="10" key="1">
    <citation type="submission" date="2020-01" db="EMBL/GenBank/DDBJ databases">
        <authorList>
            <consortium name="DOE Joint Genome Institute"/>
            <person name="Haridas S."/>
            <person name="Albert R."/>
            <person name="Binder M."/>
            <person name="Bloem J."/>
            <person name="Labutti K."/>
            <person name="Salamov A."/>
            <person name="Andreopoulos B."/>
            <person name="Baker S.E."/>
            <person name="Barry K."/>
            <person name="Bills G."/>
            <person name="Bluhm B.H."/>
            <person name="Cannon C."/>
            <person name="Castanera R."/>
            <person name="Culley D.E."/>
            <person name="Daum C."/>
            <person name="Ezra D."/>
            <person name="Gonzalez J.B."/>
            <person name="Henrissat B."/>
            <person name="Kuo A."/>
            <person name="Liang C."/>
            <person name="Lipzen A."/>
            <person name="Lutzoni F."/>
            <person name="Magnuson J."/>
            <person name="Mondo S."/>
            <person name="Nolan M."/>
            <person name="Ohm R."/>
            <person name="Pangilinan J."/>
            <person name="Park H.-J."/>
            <person name="Ramirez L."/>
            <person name="Alfaro M."/>
            <person name="Sun H."/>
            <person name="Tritt A."/>
            <person name="Yoshinaga Y."/>
            <person name="Zwiers L.-H."/>
            <person name="Turgeon B.G."/>
            <person name="Goodwin S.B."/>
            <person name="Spatafora J.W."/>
            <person name="Crous P.W."/>
            <person name="Grigoriev I.V."/>
        </authorList>
    </citation>
    <scope>NUCLEOTIDE SEQUENCE</scope>
    <source>
        <strain evidence="10">CBS 394.84</strain>
    </source>
</reference>
<feature type="region of interest" description="Disordered" evidence="8">
    <location>
        <begin position="22"/>
        <end position="43"/>
    </location>
</feature>
<keyword evidence="7" id="KW-0175">Coiled coil</keyword>
<feature type="compositionally biased region" description="Pro residues" evidence="8">
    <location>
        <begin position="798"/>
        <end position="811"/>
    </location>
</feature>
<evidence type="ECO:0000256" key="6">
    <source>
        <dbReference type="ARBA" id="ARBA00022807"/>
    </source>
</evidence>
<evidence type="ECO:0000256" key="4">
    <source>
        <dbReference type="ARBA" id="ARBA00022786"/>
    </source>
</evidence>
<evidence type="ECO:0000256" key="3">
    <source>
        <dbReference type="ARBA" id="ARBA00022670"/>
    </source>
</evidence>
<evidence type="ECO:0000313" key="11">
    <source>
        <dbReference type="Proteomes" id="UP000800039"/>
    </source>
</evidence>
<dbReference type="Pfam" id="PF13446">
    <property type="entry name" value="RPT"/>
    <property type="match status" value="2"/>
</dbReference>
<keyword evidence="3" id="KW-0645">Protease</keyword>
<feature type="coiled-coil region" evidence="7">
    <location>
        <begin position="981"/>
        <end position="1008"/>
    </location>
</feature>
<feature type="compositionally biased region" description="Low complexity" evidence="8">
    <location>
        <begin position="1027"/>
        <end position="1036"/>
    </location>
</feature>
<evidence type="ECO:0000313" key="10">
    <source>
        <dbReference type="EMBL" id="KAF1843760.1"/>
    </source>
</evidence>
<keyword evidence="5 10" id="KW-0378">Hydrolase</keyword>
<dbReference type="PANTHER" id="PTHR43982:SF6">
    <property type="entry name" value="UBIQUITIN CARBOXYL-TERMINAL HYDROLASE 2-RELATED"/>
    <property type="match status" value="1"/>
</dbReference>
<dbReference type="InterPro" id="IPR044635">
    <property type="entry name" value="UBP14-like"/>
</dbReference>
<organism evidence="10 11">
    <name type="scientific">Cucurbitaria berberidis CBS 394.84</name>
    <dbReference type="NCBI Taxonomy" id="1168544"/>
    <lineage>
        <taxon>Eukaryota</taxon>
        <taxon>Fungi</taxon>
        <taxon>Dikarya</taxon>
        <taxon>Ascomycota</taxon>
        <taxon>Pezizomycotina</taxon>
        <taxon>Dothideomycetes</taxon>
        <taxon>Pleosporomycetidae</taxon>
        <taxon>Pleosporales</taxon>
        <taxon>Pleosporineae</taxon>
        <taxon>Cucurbitariaceae</taxon>
        <taxon>Cucurbitaria</taxon>
    </lineage>
</organism>
<dbReference type="InterPro" id="IPR018200">
    <property type="entry name" value="USP_CS"/>
</dbReference>
<dbReference type="GeneID" id="63852360"/>
<evidence type="ECO:0000256" key="5">
    <source>
        <dbReference type="ARBA" id="ARBA00022801"/>
    </source>
</evidence>
<dbReference type="InterPro" id="IPR028889">
    <property type="entry name" value="USP"/>
</dbReference>
<feature type="region of interest" description="Disordered" evidence="8">
    <location>
        <begin position="1026"/>
        <end position="1046"/>
    </location>
</feature>
<accession>A0A9P4GEJ6</accession>
<dbReference type="PANTHER" id="PTHR43982">
    <property type="entry name" value="UBIQUITIN CARBOXYL-TERMINAL HYDROLASE"/>
    <property type="match status" value="1"/>
</dbReference>
<dbReference type="PROSITE" id="PS00973">
    <property type="entry name" value="USP_2"/>
    <property type="match status" value="1"/>
</dbReference>
<comment type="caution">
    <text evidence="10">The sequence shown here is derived from an EMBL/GenBank/DDBJ whole genome shotgun (WGS) entry which is preliminary data.</text>
</comment>
<dbReference type="Proteomes" id="UP000800039">
    <property type="component" value="Unassembled WGS sequence"/>
</dbReference>
<dbReference type="OrthoDB" id="2420415at2759"/>
<dbReference type="PROSITE" id="PS00972">
    <property type="entry name" value="USP_1"/>
    <property type="match status" value="1"/>
</dbReference>
<feature type="compositionally biased region" description="Polar residues" evidence="8">
    <location>
        <begin position="26"/>
        <end position="39"/>
    </location>
</feature>